<dbReference type="EMBL" id="JAEMUK010000078">
    <property type="protein sequence ID" value="MBJ7544231.1"/>
    <property type="molecule type" value="Genomic_DNA"/>
</dbReference>
<evidence type="ECO:0000256" key="8">
    <source>
        <dbReference type="ARBA" id="ARBA00022475"/>
    </source>
</evidence>
<evidence type="ECO:0000256" key="2">
    <source>
        <dbReference type="ARBA" id="ARBA00004651"/>
    </source>
</evidence>
<evidence type="ECO:0000256" key="22">
    <source>
        <dbReference type="ARBA" id="ARBA00032743"/>
    </source>
</evidence>
<keyword evidence="10 25" id="KW-0808">Transferase</keyword>
<dbReference type="PANTHER" id="PTHR46382">
    <property type="entry name" value="PHOSPHATIDATE CYTIDYLYLTRANSFERASE"/>
    <property type="match status" value="1"/>
</dbReference>
<dbReference type="RefSeq" id="WP_081796778.1">
    <property type="nucleotide sequence ID" value="NZ_JAEMUK010000078.1"/>
</dbReference>
<comment type="catalytic activity">
    <reaction evidence="1">
        <text>a 1,2-diacyl-sn-glycero-3-phosphate + CTP + H(+) = a CDP-1,2-diacyl-sn-glycerol + diphosphate</text>
        <dbReference type="Rhea" id="RHEA:16229"/>
        <dbReference type="ChEBI" id="CHEBI:15378"/>
        <dbReference type="ChEBI" id="CHEBI:33019"/>
        <dbReference type="ChEBI" id="CHEBI:37563"/>
        <dbReference type="ChEBI" id="CHEBI:58332"/>
        <dbReference type="ChEBI" id="CHEBI:58608"/>
        <dbReference type="EC" id="2.7.7.41"/>
    </reaction>
</comment>
<reference evidence="25 26" key="1">
    <citation type="submission" date="2020-12" db="EMBL/GenBank/DDBJ databases">
        <title>Revised draft genomes of Rhodomicrobium vannielii ATCC 17100 and Rhodomicrobium udaipurense JA643.</title>
        <authorList>
            <person name="Conners E.M."/>
            <person name="Davenport E.J."/>
            <person name="Bose A."/>
        </authorList>
    </citation>
    <scope>NUCLEOTIDE SEQUENCE [LARGE SCALE GENOMIC DNA]</scope>
    <source>
        <strain evidence="25 26">JA643</strain>
    </source>
</reference>
<keyword evidence="8" id="KW-1003">Cell membrane</keyword>
<accession>A0A8I1GHN3</accession>
<evidence type="ECO:0000256" key="15">
    <source>
        <dbReference type="ARBA" id="ARBA00023136"/>
    </source>
</evidence>
<keyword evidence="15 24" id="KW-0472">Membrane</keyword>
<dbReference type="GO" id="GO:0004605">
    <property type="term" value="F:phosphatidate cytidylyltransferase activity"/>
    <property type="evidence" value="ECO:0007669"/>
    <property type="project" value="UniProtKB-EC"/>
</dbReference>
<dbReference type="AlphaFoldDB" id="A0A8I1GHN3"/>
<keyword evidence="11 24" id="KW-0812">Transmembrane</keyword>
<evidence type="ECO:0000256" key="23">
    <source>
        <dbReference type="ARBA" id="ARBA00033406"/>
    </source>
</evidence>
<name>A0A8I1GHN3_9HYPH</name>
<sequence length="277" mass="29280">MVKPLSSELVLRINSALVMVVLTLALTYAGTTTFAGLILFAAALMSWEWGRVVRGSNIDRIFVIQTVAIIAAGYATLIGERVLAIALIVLATWLVFRLHKNSELTSDPWWSAAGVYYAGFPAIALIAIRQDPDYGFHAIIYLFLVVWSADTGAFFVGRFLGGPKLAPSISPNKTWSGFIGGAATAGLAGVLFALWFEHTSVEIMAGLSVLLAIVSMGGDLGESFIKRAFGVKNSSGLIPGHGGVLDRLDGLVFAAMGAGLIAAAADPLKPGRALLIW</sequence>
<keyword evidence="17" id="KW-1208">Phospholipid metabolism</keyword>
<evidence type="ECO:0000256" key="4">
    <source>
        <dbReference type="ARBA" id="ARBA00005189"/>
    </source>
</evidence>
<dbReference type="Proteomes" id="UP000623250">
    <property type="component" value="Unassembled WGS sequence"/>
</dbReference>
<dbReference type="Pfam" id="PF01148">
    <property type="entry name" value="CTP_transf_1"/>
    <property type="match status" value="1"/>
</dbReference>
<keyword evidence="26" id="KW-1185">Reference proteome</keyword>
<feature type="transmembrane region" description="Helical" evidence="24">
    <location>
        <begin position="134"/>
        <end position="156"/>
    </location>
</feature>
<dbReference type="GO" id="GO:0016024">
    <property type="term" value="P:CDP-diacylglycerol biosynthetic process"/>
    <property type="evidence" value="ECO:0007669"/>
    <property type="project" value="TreeGrafter"/>
</dbReference>
<keyword evidence="12 25" id="KW-0548">Nucleotidyltransferase</keyword>
<evidence type="ECO:0000256" key="16">
    <source>
        <dbReference type="ARBA" id="ARBA00023209"/>
    </source>
</evidence>
<evidence type="ECO:0000256" key="7">
    <source>
        <dbReference type="ARBA" id="ARBA00019373"/>
    </source>
</evidence>
<evidence type="ECO:0000256" key="21">
    <source>
        <dbReference type="ARBA" id="ARBA00032396"/>
    </source>
</evidence>
<proteinExistence type="inferred from homology"/>
<evidence type="ECO:0000256" key="12">
    <source>
        <dbReference type="ARBA" id="ARBA00022695"/>
    </source>
</evidence>
<comment type="caution">
    <text evidence="25">The sequence shown here is derived from an EMBL/GenBank/DDBJ whole genome shotgun (WGS) entry which is preliminary data.</text>
</comment>
<evidence type="ECO:0000256" key="11">
    <source>
        <dbReference type="ARBA" id="ARBA00022692"/>
    </source>
</evidence>
<dbReference type="GO" id="GO:0005886">
    <property type="term" value="C:plasma membrane"/>
    <property type="evidence" value="ECO:0007669"/>
    <property type="project" value="UniProtKB-SubCell"/>
</dbReference>
<organism evidence="25 26">
    <name type="scientific">Rhodomicrobium udaipurense</name>
    <dbReference type="NCBI Taxonomy" id="1202716"/>
    <lineage>
        <taxon>Bacteria</taxon>
        <taxon>Pseudomonadati</taxon>
        <taxon>Pseudomonadota</taxon>
        <taxon>Alphaproteobacteria</taxon>
        <taxon>Hyphomicrobiales</taxon>
        <taxon>Hyphomicrobiaceae</taxon>
        <taxon>Rhodomicrobium</taxon>
    </lineage>
</organism>
<evidence type="ECO:0000313" key="26">
    <source>
        <dbReference type="Proteomes" id="UP000623250"/>
    </source>
</evidence>
<feature type="transmembrane region" description="Helical" evidence="24">
    <location>
        <begin position="81"/>
        <end position="98"/>
    </location>
</feature>
<evidence type="ECO:0000256" key="9">
    <source>
        <dbReference type="ARBA" id="ARBA00022516"/>
    </source>
</evidence>
<protein>
    <recommendedName>
        <fullName evidence="7">Phosphatidate cytidylyltransferase</fullName>
        <ecNumber evidence="6">2.7.7.41</ecNumber>
    </recommendedName>
    <alternativeName>
        <fullName evidence="20">CDP-DAG synthase</fullName>
    </alternativeName>
    <alternativeName>
        <fullName evidence="22">CDP-DG synthase</fullName>
    </alternativeName>
    <alternativeName>
        <fullName evidence="18">CDP-diacylglycerol synthase</fullName>
    </alternativeName>
    <alternativeName>
        <fullName evidence="21">CDP-diglyceride pyrophosphorylase</fullName>
    </alternativeName>
    <alternativeName>
        <fullName evidence="23">CDP-diglyceride synthase</fullName>
    </alternativeName>
    <alternativeName>
        <fullName evidence="19">CTP:phosphatidate cytidylyltransferase</fullName>
    </alternativeName>
</protein>
<feature type="transmembrane region" description="Helical" evidence="24">
    <location>
        <begin position="57"/>
        <end position="75"/>
    </location>
</feature>
<evidence type="ECO:0000256" key="13">
    <source>
        <dbReference type="ARBA" id="ARBA00022989"/>
    </source>
</evidence>
<evidence type="ECO:0000256" key="10">
    <source>
        <dbReference type="ARBA" id="ARBA00022679"/>
    </source>
</evidence>
<keyword evidence="14" id="KW-0443">Lipid metabolism</keyword>
<keyword evidence="16" id="KW-0594">Phospholipid biosynthesis</keyword>
<evidence type="ECO:0000256" key="3">
    <source>
        <dbReference type="ARBA" id="ARBA00005119"/>
    </source>
</evidence>
<evidence type="ECO:0000256" key="24">
    <source>
        <dbReference type="SAM" id="Phobius"/>
    </source>
</evidence>
<feature type="transmembrane region" description="Helical" evidence="24">
    <location>
        <begin position="177"/>
        <end position="197"/>
    </location>
</feature>
<keyword evidence="9" id="KW-0444">Lipid biosynthesis</keyword>
<evidence type="ECO:0000256" key="20">
    <source>
        <dbReference type="ARBA" id="ARBA00032253"/>
    </source>
</evidence>
<evidence type="ECO:0000256" key="1">
    <source>
        <dbReference type="ARBA" id="ARBA00001698"/>
    </source>
</evidence>
<gene>
    <name evidence="25" type="ORF">JDN41_11815</name>
</gene>
<feature type="transmembrane region" description="Helical" evidence="24">
    <location>
        <begin position="20"/>
        <end position="45"/>
    </location>
</feature>
<evidence type="ECO:0000313" key="25">
    <source>
        <dbReference type="EMBL" id="MBJ7544231.1"/>
    </source>
</evidence>
<evidence type="ECO:0000256" key="18">
    <source>
        <dbReference type="ARBA" id="ARBA00029893"/>
    </source>
</evidence>
<comment type="similarity">
    <text evidence="5">Belongs to the CDS family.</text>
</comment>
<feature type="transmembrane region" description="Helical" evidence="24">
    <location>
        <begin position="203"/>
        <end position="225"/>
    </location>
</feature>
<dbReference type="PANTHER" id="PTHR46382:SF1">
    <property type="entry name" value="PHOSPHATIDATE CYTIDYLYLTRANSFERASE"/>
    <property type="match status" value="1"/>
</dbReference>
<evidence type="ECO:0000256" key="17">
    <source>
        <dbReference type="ARBA" id="ARBA00023264"/>
    </source>
</evidence>
<dbReference type="EC" id="2.7.7.41" evidence="6"/>
<evidence type="ECO:0000256" key="5">
    <source>
        <dbReference type="ARBA" id="ARBA00010185"/>
    </source>
</evidence>
<evidence type="ECO:0000256" key="14">
    <source>
        <dbReference type="ARBA" id="ARBA00023098"/>
    </source>
</evidence>
<evidence type="ECO:0000256" key="6">
    <source>
        <dbReference type="ARBA" id="ARBA00012487"/>
    </source>
</evidence>
<feature type="transmembrane region" description="Helical" evidence="24">
    <location>
        <begin position="110"/>
        <end position="128"/>
    </location>
</feature>
<comment type="pathway">
    <text evidence="3">Phospholipid metabolism; CDP-diacylglycerol biosynthesis; CDP-diacylglycerol from sn-glycerol 3-phosphate: step 3/3.</text>
</comment>
<comment type="pathway">
    <text evidence="4">Lipid metabolism.</text>
</comment>
<evidence type="ECO:0000256" key="19">
    <source>
        <dbReference type="ARBA" id="ARBA00031825"/>
    </source>
</evidence>
<comment type="subcellular location">
    <subcellularLocation>
        <location evidence="2">Cell membrane</location>
        <topology evidence="2">Multi-pass membrane protein</topology>
    </subcellularLocation>
</comment>
<keyword evidence="13 24" id="KW-1133">Transmembrane helix</keyword>